<sequence length="105" mass="11050">MKESDAVACPSRFCERNSNTAAKAITSTAMMKTASVVSTSIPRTLSTASIAQGCYLRHRLGTLTDVDATTRNPASVATLRVHASGFGLTLLVRGGLSPKLRPVTK</sequence>
<name>A0ABQ3XVS3_9ACTN</name>
<evidence type="ECO:0000313" key="1">
    <source>
        <dbReference type="EMBL" id="GID71844.1"/>
    </source>
</evidence>
<organism evidence="1 2">
    <name type="scientific">Paractinoplanes deccanensis</name>
    <dbReference type="NCBI Taxonomy" id="113561"/>
    <lineage>
        <taxon>Bacteria</taxon>
        <taxon>Bacillati</taxon>
        <taxon>Actinomycetota</taxon>
        <taxon>Actinomycetes</taxon>
        <taxon>Micromonosporales</taxon>
        <taxon>Micromonosporaceae</taxon>
        <taxon>Paractinoplanes</taxon>
    </lineage>
</organism>
<dbReference type="EMBL" id="BOMI01000006">
    <property type="protein sequence ID" value="GID71844.1"/>
    <property type="molecule type" value="Genomic_DNA"/>
</dbReference>
<proteinExistence type="predicted"/>
<gene>
    <name evidence="1" type="ORF">Ade02nite_04850</name>
</gene>
<accession>A0ABQ3XVS3</accession>
<comment type="caution">
    <text evidence="1">The sequence shown here is derived from an EMBL/GenBank/DDBJ whole genome shotgun (WGS) entry which is preliminary data.</text>
</comment>
<dbReference type="Proteomes" id="UP000609879">
    <property type="component" value="Unassembled WGS sequence"/>
</dbReference>
<keyword evidence="2" id="KW-1185">Reference proteome</keyword>
<protein>
    <submittedName>
        <fullName evidence="1">Uncharacterized protein</fullName>
    </submittedName>
</protein>
<evidence type="ECO:0000313" key="2">
    <source>
        <dbReference type="Proteomes" id="UP000609879"/>
    </source>
</evidence>
<reference evidence="1 2" key="1">
    <citation type="submission" date="2021-01" db="EMBL/GenBank/DDBJ databases">
        <title>Whole genome shotgun sequence of Actinoplanes deccanensis NBRC 13994.</title>
        <authorList>
            <person name="Komaki H."/>
            <person name="Tamura T."/>
        </authorList>
    </citation>
    <scope>NUCLEOTIDE SEQUENCE [LARGE SCALE GENOMIC DNA]</scope>
    <source>
        <strain evidence="1 2">NBRC 13994</strain>
    </source>
</reference>